<dbReference type="InterPro" id="IPR009057">
    <property type="entry name" value="Homeodomain-like_sf"/>
</dbReference>
<gene>
    <name evidence="5" type="ORF">RGQ15_18855</name>
</gene>
<dbReference type="InterPro" id="IPR020449">
    <property type="entry name" value="Tscrpt_reg_AraC-type_HTH"/>
</dbReference>
<evidence type="ECO:0000313" key="6">
    <source>
        <dbReference type="Proteomes" id="UP001269144"/>
    </source>
</evidence>
<comment type="caution">
    <text evidence="5">The sequence shown here is derived from an EMBL/GenBank/DDBJ whole genome shotgun (WGS) entry which is preliminary data.</text>
</comment>
<accession>A0ABU2HX50</accession>
<evidence type="ECO:0000256" key="2">
    <source>
        <dbReference type="ARBA" id="ARBA00023125"/>
    </source>
</evidence>
<dbReference type="InterPro" id="IPR018060">
    <property type="entry name" value="HTH_AraC"/>
</dbReference>
<dbReference type="PROSITE" id="PS01124">
    <property type="entry name" value="HTH_ARAC_FAMILY_2"/>
    <property type="match status" value="1"/>
</dbReference>
<proteinExistence type="predicted"/>
<sequence>MKLQNLQNRMFIPETHAIGDSSELQQLMAELVMSGPLSLERVARHVGTSPRSLQRHLASRSLAFRSLVDTVRLQAASTLLRQTDLPAQEIAGRLGYSTPSNFSRAFVRWTGQTPRQFRQAIKS</sequence>
<dbReference type="Proteomes" id="UP001269144">
    <property type="component" value="Unassembled WGS sequence"/>
</dbReference>
<evidence type="ECO:0000256" key="1">
    <source>
        <dbReference type="ARBA" id="ARBA00023015"/>
    </source>
</evidence>
<dbReference type="PRINTS" id="PR00032">
    <property type="entry name" value="HTHARAC"/>
</dbReference>
<evidence type="ECO:0000313" key="5">
    <source>
        <dbReference type="EMBL" id="MDS9469630.1"/>
    </source>
</evidence>
<keyword evidence="6" id="KW-1185">Reference proteome</keyword>
<dbReference type="Gene3D" id="1.10.10.60">
    <property type="entry name" value="Homeodomain-like"/>
    <property type="match status" value="1"/>
</dbReference>
<protein>
    <submittedName>
        <fullName evidence="5">Helix-turn-helix transcriptional regulator</fullName>
    </submittedName>
</protein>
<dbReference type="PANTHER" id="PTHR47894">
    <property type="entry name" value="HTH-TYPE TRANSCRIPTIONAL REGULATOR GADX"/>
    <property type="match status" value="1"/>
</dbReference>
<reference evidence="6" key="1">
    <citation type="submission" date="2023-07" db="EMBL/GenBank/DDBJ databases">
        <title>Paracoccus sp. MBLB3053 whole genome sequence.</title>
        <authorList>
            <person name="Hwang C.Y."/>
            <person name="Cho E.-S."/>
            <person name="Seo M.-J."/>
        </authorList>
    </citation>
    <scope>NUCLEOTIDE SEQUENCE [LARGE SCALE GENOMIC DNA]</scope>
    <source>
        <strain evidence="6">MBLB3053</strain>
    </source>
</reference>
<organism evidence="5 6">
    <name type="scientific">Paracoccus aurantius</name>
    <dbReference type="NCBI Taxonomy" id="3073814"/>
    <lineage>
        <taxon>Bacteria</taxon>
        <taxon>Pseudomonadati</taxon>
        <taxon>Pseudomonadota</taxon>
        <taxon>Alphaproteobacteria</taxon>
        <taxon>Rhodobacterales</taxon>
        <taxon>Paracoccaceae</taxon>
        <taxon>Paracoccus</taxon>
    </lineage>
</organism>
<dbReference type="EMBL" id="JAVQLW010000004">
    <property type="protein sequence ID" value="MDS9469630.1"/>
    <property type="molecule type" value="Genomic_DNA"/>
</dbReference>
<dbReference type="SUPFAM" id="SSF46689">
    <property type="entry name" value="Homeodomain-like"/>
    <property type="match status" value="1"/>
</dbReference>
<dbReference type="PANTHER" id="PTHR47894:SF1">
    <property type="entry name" value="HTH-TYPE TRANSCRIPTIONAL REGULATOR VQSM"/>
    <property type="match status" value="1"/>
</dbReference>
<dbReference type="Pfam" id="PF12833">
    <property type="entry name" value="HTH_18"/>
    <property type="match status" value="1"/>
</dbReference>
<keyword evidence="3" id="KW-0804">Transcription</keyword>
<keyword evidence="1" id="KW-0805">Transcription regulation</keyword>
<evidence type="ECO:0000256" key="3">
    <source>
        <dbReference type="ARBA" id="ARBA00023163"/>
    </source>
</evidence>
<evidence type="ECO:0000259" key="4">
    <source>
        <dbReference type="PROSITE" id="PS01124"/>
    </source>
</evidence>
<feature type="domain" description="HTH araC/xylS-type" evidence="4">
    <location>
        <begin position="22"/>
        <end position="120"/>
    </location>
</feature>
<keyword evidence="2" id="KW-0238">DNA-binding</keyword>
<name>A0ABU2HX50_9RHOB</name>
<dbReference type="SMART" id="SM00342">
    <property type="entry name" value="HTH_ARAC"/>
    <property type="match status" value="1"/>
</dbReference>
<dbReference type="RefSeq" id="WP_311162319.1">
    <property type="nucleotide sequence ID" value="NZ_JAVQLW010000004.1"/>
</dbReference>